<organism evidence="1 2">
    <name type="scientific">Acinetobacter johnsonii</name>
    <dbReference type="NCBI Taxonomy" id="40214"/>
    <lineage>
        <taxon>Bacteria</taxon>
        <taxon>Pseudomonadati</taxon>
        <taxon>Pseudomonadota</taxon>
        <taxon>Gammaproteobacteria</taxon>
        <taxon>Moraxellales</taxon>
        <taxon>Moraxellaceae</taxon>
        <taxon>Acinetobacter</taxon>
    </lineage>
</organism>
<accession>A0A2W5RTH0</accession>
<name>A0A2W5RTH0_ACIJO</name>
<gene>
    <name evidence="1" type="ORF">DI542_08480</name>
</gene>
<protein>
    <submittedName>
        <fullName evidence="1">Uncharacterized protein</fullName>
    </submittedName>
</protein>
<dbReference type="EMBL" id="QFQJ01000039">
    <property type="protein sequence ID" value="PZQ90145.1"/>
    <property type="molecule type" value="Genomic_DNA"/>
</dbReference>
<evidence type="ECO:0000313" key="2">
    <source>
        <dbReference type="Proteomes" id="UP000249282"/>
    </source>
</evidence>
<proteinExistence type="predicted"/>
<evidence type="ECO:0000313" key="1">
    <source>
        <dbReference type="EMBL" id="PZQ90145.1"/>
    </source>
</evidence>
<dbReference type="Proteomes" id="UP000249282">
    <property type="component" value="Unassembled WGS sequence"/>
</dbReference>
<reference evidence="1 2" key="1">
    <citation type="submission" date="2017-11" db="EMBL/GenBank/DDBJ databases">
        <title>Infants hospitalized years apart are colonized by the same room-sourced microbial strains.</title>
        <authorList>
            <person name="Brooks B."/>
            <person name="Olm M.R."/>
            <person name="Firek B.A."/>
            <person name="Baker R."/>
            <person name="Thomas B.C."/>
            <person name="Morowitz M.J."/>
            <person name="Banfield J.F."/>
        </authorList>
    </citation>
    <scope>NUCLEOTIDE SEQUENCE [LARGE SCALE GENOMIC DNA]</scope>
    <source>
        <strain evidence="1">S2_003_000_R3_20</strain>
    </source>
</reference>
<comment type="caution">
    <text evidence="1">The sequence shown here is derived from an EMBL/GenBank/DDBJ whole genome shotgun (WGS) entry which is preliminary data.</text>
</comment>
<dbReference type="AlphaFoldDB" id="A0A2W5RTH0"/>
<sequence>MKVISQGTPPELQTYTAACGKCHSVLEFQKNEAQVKSDRNETMYVLSCPVCRNEIWIASQALKPVMQGTDFRDQPFQPK</sequence>